<evidence type="ECO:0000259" key="9">
    <source>
        <dbReference type="PROSITE" id="PS51864"/>
    </source>
</evidence>
<evidence type="ECO:0000256" key="1">
    <source>
        <dbReference type="ARBA" id="ARBA00022670"/>
    </source>
</evidence>
<dbReference type="GO" id="GO:0006508">
    <property type="term" value="P:proteolysis"/>
    <property type="evidence" value="ECO:0007669"/>
    <property type="project" value="UniProtKB-KW"/>
</dbReference>
<dbReference type="SMART" id="SM00235">
    <property type="entry name" value="ZnMc"/>
    <property type="match status" value="1"/>
</dbReference>
<organism evidence="10 11">
    <name type="scientific">Ancylostoma caninum</name>
    <name type="common">Dog hookworm</name>
    <dbReference type="NCBI Taxonomy" id="29170"/>
    <lineage>
        <taxon>Eukaryota</taxon>
        <taxon>Metazoa</taxon>
        <taxon>Ecdysozoa</taxon>
        <taxon>Nematoda</taxon>
        <taxon>Chromadorea</taxon>
        <taxon>Rhabditida</taxon>
        <taxon>Rhabditina</taxon>
        <taxon>Rhabditomorpha</taxon>
        <taxon>Strongyloidea</taxon>
        <taxon>Ancylostomatidae</taxon>
        <taxon>Ancylostomatinae</taxon>
        <taxon>Ancylostoma</taxon>
    </lineage>
</organism>
<evidence type="ECO:0000256" key="5">
    <source>
        <dbReference type="ARBA" id="ARBA00023049"/>
    </source>
</evidence>
<dbReference type="EMBL" id="JOJR01000822">
    <property type="protein sequence ID" value="RCN34124.1"/>
    <property type="molecule type" value="Genomic_DNA"/>
</dbReference>
<keyword evidence="3 7" id="KW-0378">Hydrolase</keyword>
<comment type="cofactor">
    <cofactor evidence="7 8">
        <name>Zn(2+)</name>
        <dbReference type="ChEBI" id="CHEBI:29105"/>
    </cofactor>
    <text evidence="7 8">Binds 1 zinc ion per subunit.</text>
</comment>
<feature type="chain" id="PRO_5016486381" description="Metalloendopeptidase" evidence="8">
    <location>
        <begin position="21"/>
        <end position="292"/>
    </location>
</feature>
<evidence type="ECO:0000313" key="10">
    <source>
        <dbReference type="EMBL" id="RCN34124.1"/>
    </source>
</evidence>
<evidence type="ECO:0000256" key="3">
    <source>
        <dbReference type="ARBA" id="ARBA00022801"/>
    </source>
</evidence>
<keyword evidence="11" id="KW-1185">Reference proteome</keyword>
<dbReference type="InterPro" id="IPR024079">
    <property type="entry name" value="MetalloPept_cat_dom_sf"/>
</dbReference>
<dbReference type="InterPro" id="IPR006026">
    <property type="entry name" value="Peptidase_Metallo"/>
</dbReference>
<evidence type="ECO:0000256" key="4">
    <source>
        <dbReference type="ARBA" id="ARBA00022833"/>
    </source>
</evidence>
<dbReference type="PROSITE" id="PS51864">
    <property type="entry name" value="ASTACIN"/>
    <property type="match status" value="1"/>
</dbReference>
<feature type="binding site" evidence="7">
    <location>
        <position position="136"/>
    </location>
    <ligand>
        <name>Zn(2+)</name>
        <dbReference type="ChEBI" id="CHEBI:29105"/>
        <note>catalytic</note>
    </ligand>
</feature>
<keyword evidence="1 7" id="KW-0645">Protease</keyword>
<dbReference type="SUPFAM" id="SSF55486">
    <property type="entry name" value="Metalloproteases ('zincins'), catalytic domain"/>
    <property type="match status" value="1"/>
</dbReference>
<reference evidence="10 11" key="1">
    <citation type="submission" date="2014-10" db="EMBL/GenBank/DDBJ databases">
        <title>Draft genome of the hookworm Ancylostoma caninum.</title>
        <authorList>
            <person name="Mitreva M."/>
        </authorList>
    </citation>
    <scope>NUCLEOTIDE SEQUENCE [LARGE SCALE GENOMIC DNA]</scope>
    <source>
        <strain evidence="10 11">Baltimore</strain>
    </source>
</reference>
<dbReference type="OrthoDB" id="291007at2759"/>
<sequence>MTRIPAIASLFVVCIIGAVPEDTIRADQQELVDRFNRHRRQARRRPNGFVPSRVINYHFADDISDSSKELFMKAASAWEKDTCIKFKFDSEAVDNILVRDDVRKSCLFKRSRTGKGNQTMYVGCRFFGGVAHELGHALWLDHTHKRHDRDDYLNVNWDNVKQQFDFVSRNFTEIRLERYREQYKKLTKLQNENYDVPYDYGSIMHYGSTGQYPPMTPKDKRYHRTMGSALISFTDLVVVNKHYNCDDICNSDTSARCARNGFPNPNNCSTCVCPGGYGGQLCEEKVRAKGWR</sequence>
<name>A0A368FPH0_ANCCA</name>
<dbReference type="PANTHER" id="PTHR10127">
    <property type="entry name" value="DISCOIDIN, CUB, EGF, LAMININ , AND ZINC METALLOPROTEASE DOMAIN CONTAINING"/>
    <property type="match status" value="1"/>
</dbReference>
<dbReference type="AlphaFoldDB" id="A0A368FPH0"/>
<proteinExistence type="predicted"/>
<dbReference type="Gene3D" id="3.40.390.10">
    <property type="entry name" value="Collagenase (Catalytic Domain)"/>
    <property type="match status" value="1"/>
</dbReference>
<evidence type="ECO:0000256" key="2">
    <source>
        <dbReference type="ARBA" id="ARBA00022723"/>
    </source>
</evidence>
<protein>
    <recommendedName>
        <fullName evidence="8">Metalloendopeptidase</fullName>
        <ecNumber evidence="8">3.4.24.-</ecNumber>
    </recommendedName>
</protein>
<gene>
    <name evidence="10" type="ORF">ANCCAN_20039</name>
</gene>
<evidence type="ECO:0000256" key="7">
    <source>
        <dbReference type="PROSITE-ProRule" id="PRU01211"/>
    </source>
</evidence>
<dbReference type="Pfam" id="PF01400">
    <property type="entry name" value="Astacin"/>
    <property type="match status" value="1"/>
</dbReference>
<dbReference type="STRING" id="29170.A0A368FPH0"/>
<keyword evidence="6" id="KW-1015">Disulfide bond</keyword>
<comment type="caution">
    <text evidence="10">The sequence shown here is derived from an EMBL/GenBank/DDBJ whole genome shotgun (WGS) entry which is preliminary data.</text>
</comment>
<evidence type="ECO:0000313" key="11">
    <source>
        <dbReference type="Proteomes" id="UP000252519"/>
    </source>
</evidence>
<dbReference type="InterPro" id="IPR001506">
    <property type="entry name" value="Peptidase_M12A"/>
</dbReference>
<keyword evidence="2 7" id="KW-0479">Metal-binding</keyword>
<feature type="signal peptide" evidence="8">
    <location>
        <begin position="1"/>
        <end position="20"/>
    </location>
</feature>
<feature type="binding site" evidence="7">
    <location>
        <position position="142"/>
    </location>
    <ligand>
        <name>Zn(2+)</name>
        <dbReference type="ChEBI" id="CHEBI:29105"/>
        <note>catalytic</note>
    </ligand>
</feature>
<feature type="active site" evidence="7">
    <location>
        <position position="133"/>
    </location>
</feature>
<feature type="domain" description="Peptidase M12A" evidence="9">
    <location>
        <begin position="36"/>
        <end position="246"/>
    </location>
</feature>
<keyword evidence="4 7" id="KW-0862">Zinc</keyword>
<dbReference type="EC" id="3.4.24.-" evidence="8"/>
<evidence type="ECO:0000256" key="8">
    <source>
        <dbReference type="RuleBase" id="RU361183"/>
    </source>
</evidence>
<accession>A0A368FPH0</accession>
<keyword evidence="5 7" id="KW-0482">Metalloprotease</keyword>
<feature type="binding site" evidence="7">
    <location>
        <position position="132"/>
    </location>
    <ligand>
        <name>Zn(2+)</name>
        <dbReference type="ChEBI" id="CHEBI:29105"/>
        <note>catalytic</note>
    </ligand>
</feature>
<evidence type="ECO:0000256" key="6">
    <source>
        <dbReference type="ARBA" id="ARBA00023157"/>
    </source>
</evidence>
<keyword evidence="8" id="KW-0732">Signal</keyword>
<dbReference type="PRINTS" id="PR00480">
    <property type="entry name" value="ASTACIN"/>
</dbReference>
<dbReference type="PANTHER" id="PTHR10127:SF780">
    <property type="entry name" value="METALLOENDOPEPTIDASE"/>
    <property type="match status" value="1"/>
</dbReference>
<comment type="caution">
    <text evidence="7">Lacks conserved residue(s) required for the propagation of feature annotation.</text>
</comment>
<dbReference type="GO" id="GO:0008270">
    <property type="term" value="F:zinc ion binding"/>
    <property type="evidence" value="ECO:0007669"/>
    <property type="project" value="UniProtKB-UniRule"/>
</dbReference>
<dbReference type="Proteomes" id="UP000252519">
    <property type="component" value="Unassembled WGS sequence"/>
</dbReference>
<dbReference type="GO" id="GO:0004222">
    <property type="term" value="F:metalloendopeptidase activity"/>
    <property type="evidence" value="ECO:0007669"/>
    <property type="project" value="UniProtKB-UniRule"/>
</dbReference>